<sequence length="312" mass="34286">TVRIERSTLPTHPTAARRAARLLATGDAACPPGRYGLLVPEKYDPARPLVLLIHGLDSDSVMWGSMVNLLQADGHQVACFNYPDDGPIADAGLLLADGLADLRVKHPNAKPVMVIGHSMGGLVARHYVEGPAFRGDVDRLLMLGTPNSGSSWTGWRWATEWHSQYKTCQREGNWTWSRLTDDGNGEAARDLQPGSEFLKSLNARPRREGVRYTVVAGDRNAVREVAADWVACTANWFPERSTRWWGFRHAHGGLVHKANEMRQTPAADDGPVTVESCKLPGVNDFVVVRADHTGLVCGHPPAAWEVVRARLR</sequence>
<name>A0A6J4PW25_9BACT</name>
<feature type="non-terminal residue" evidence="2">
    <location>
        <position position="1"/>
    </location>
</feature>
<reference evidence="2" key="1">
    <citation type="submission" date="2020-02" db="EMBL/GenBank/DDBJ databases">
        <authorList>
            <person name="Meier V. D."/>
        </authorList>
    </citation>
    <scope>NUCLEOTIDE SEQUENCE</scope>
    <source>
        <strain evidence="2">AVDCRST_MAG64</strain>
    </source>
</reference>
<evidence type="ECO:0000313" key="2">
    <source>
        <dbReference type="EMBL" id="CAA9427168.1"/>
    </source>
</evidence>
<protein>
    <recommendedName>
        <fullName evidence="1">AB hydrolase-1 domain-containing protein</fullName>
    </recommendedName>
</protein>
<dbReference type="InterPro" id="IPR029058">
    <property type="entry name" value="AB_hydrolase_fold"/>
</dbReference>
<feature type="domain" description="AB hydrolase-1" evidence="1">
    <location>
        <begin position="50"/>
        <end position="231"/>
    </location>
</feature>
<accession>A0A6J4PW25</accession>
<organism evidence="2">
    <name type="scientific">uncultured Phycisphaerae bacterium</name>
    <dbReference type="NCBI Taxonomy" id="904963"/>
    <lineage>
        <taxon>Bacteria</taxon>
        <taxon>Pseudomonadati</taxon>
        <taxon>Planctomycetota</taxon>
        <taxon>Phycisphaerae</taxon>
        <taxon>environmental samples</taxon>
    </lineage>
</organism>
<dbReference type="SUPFAM" id="SSF53474">
    <property type="entry name" value="alpha/beta-Hydrolases"/>
    <property type="match status" value="1"/>
</dbReference>
<dbReference type="InterPro" id="IPR000073">
    <property type="entry name" value="AB_hydrolase_1"/>
</dbReference>
<dbReference type="PANTHER" id="PTHR37946">
    <property type="entry name" value="SLL1969 PROTEIN"/>
    <property type="match status" value="1"/>
</dbReference>
<evidence type="ECO:0000259" key="1">
    <source>
        <dbReference type="Pfam" id="PF12697"/>
    </source>
</evidence>
<dbReference type="AlphaFoldDB" id="A0A6J4PW25"/>
<dbReference type="EMBL" id="CADCUQ010000747">
    <property type="protein sequence ID" value="CAA9427168.1"/>
    <property type="molecule type" value="Genomic_DNA"/>
</dbReference>
<gene>
    <name evidence="2" type="ORF">AVDCRST_MAG64-3240</name>
</gene>
<dbReference type="PANTHER" id="PTHR37946:SF1">
    <property type="entry name" value="SLL1969 PROTEIN"/>
    <property type="match status" value="1"/>
</dbReference>
<dbReference type="Gene3D" id="3.40.50.1820">
    <property type="entry name" value="alpha/beta hydrolase"/>
    <property type="match status" value="1"/>
</dbReference>
<proteinExistence type="predicted"/>
<dbReference type="Pfam" id="PF12697">
    <property type="entry name" value="Abhydrolase_6"/>
    <property type="match status" value="1"/>
</dbReference>